<gene>
    <name evidence="1" type="ORF">HOC_19686</name>
</gene>
<accession>A0A059G1J5</accession>
<dbReference type="EMBL" id="ARYL01000065">
    <property type="protein sequence ID" value="KCZ99800.1"/>
    <property type="molecule type" value="Genomic_DNA"/>
</dbReference>
<protein>
    <submittedName>
        <fullName evidence="1">Uncharacterized protein</fullName>
    </submittedName>
</protein>
<evidence type="ECO:0000313" key="1">
    <source>
        <dbReference type="EMBL" id="KCZ99800.1"/>
    </source>
</evidence>
<keyword evidence="2" id="KW-1185">Reference proteome</keyword>
<reference evidence="1 2" key="1">
    <citation type="journal article" date="2014" name="Antonie Van Leeuwenhoek">
        <title>Hyphomonas beringensis sp. nov. and Hyphomonas chukchiensis sp. nov., isolated from surface seawater of the Bering Sea and Chukchi Sea.</title>
        <authorList>
            <person name="Li C."/>
            <person name="Lai Q."/>
            <person name="Li G."/>
            <person name="Dong C."/>
            <person name="Wang J."/>
            <person name="Liao Y."/>
            <person name="Shao Z."/>
        </authorList>
    </citation>
    <scope>NUCLEOTIDE SEQUENCE [LARGE SCALE GENOMIC DNA]</scope>
    <source>
        <strain evidence="1 2">SCH89</strain>
    </source>
</reference>
<sequence>MWAGEDIKREGELETLSQNCDFAAARAVFLRVVILYAVRIRDKPGNFTASVALVCATAGNERN</sequence>
<dbReference type="PATRIC" id="fig|1280953.3.peg.3929"/>
<dbReference type="AlphaFoldDB" id="A0A059G1J5"/>
<evidence type="ECO:0000313" key="2">
    <source>
        <dbReference type="Proteomes" id="UP000024942"/>
    </source>
</evidence>
<organism evidence="1 2">
    <name type="scientific">Hyphomonas oceanitis SCH89</name>
    <dbReference type="NCBI Taxonomy" id="1280953"/>
    <lineage>
        <taxon>Bacteria</taxon>
        <taxon>Pseudomonadati</taxon>
        <taxon>Pseudomonadota</taxon>
        <taxon>Alphaproteobacteria</taxon>
        <taxon>Hyphomonadales</taxon>
        <taxon>Hyphomonadaceae</taxon>
        <taxon>Hyphomonas</taxon>
    </lineage>
</organism>
<dbReference type="Proteomes" id="UP000024942">
    <property type="component" value="Unassembled WGS sequence"/>
</dbReference>
<comment type="caution">
    <text evidence="1">The sequence shown here is derived from an EMBL/GenBank/DDBJ whole genome shotgun (WGS) entry which is preliminary data.</text>
</comment>
<proteinExistence type="predicted"/>
<name>A0A059G1J5_9PROT</name>